<evidence type="ECO:0000313" key="4">
    <source>
        <dbReference type="Proteomes" id="UP000198851"/>
    </source>
</evidence>
<dbReference type="RefSeq" id="WP_093320350.1">
    <property type="nucleotide sequence ID" value="NZ_FOSZ01000001.1"/>
</dbReference>
<sequence>MISTAFQDVKESFSTGWRLKLPFVAANIVFNILLAAVFAPLMALTARAALSFSGKPALADFDIALFLLSPAGAVGGILLVAMALVLAVMNVAFMMATAHHDHMHGEVGIWDGAALVLPQIYAVLTLAMRLTLHIILLSLPFLGLAGFLGLQWLTEFDINYYLTHQPPIFWQAVWVIGAILAVWGALLAWRLLGWSLCLPLVILAGMPPSEALRESRARMHGRMWAFLLRLVLWGAISGGVFMIGVGAVTILADLMLAIMPQSTRGLVVVLVLLAGLLGLVNVLISAITTGAVSVLIMAEADWPRRRTTPHAVPKGALVLITAAAFVFGGVGLLGLADLAPVDDGQPVEVIAHRGAAGAKPENTMAAVNEAIRVGADWVEIDVQETADDEIVVMHDSDFMKLAGNPLNIWDAKLEDLADIDIGSWFDPTYADQRTPLLSDVLRAAKDRSGVVIELKYYGHDVMLEQRVVDIVEAEGMADQVKIMSLKYGAVTKMRGLRPDWDIGLLASASLGQMWDLDADFLAVNSATTSHRLVKESQAAGKKVYVWTVNDPLAMSAMISLGVDGLITDEPELARKVLSERRDLSGSERLILGLAGRIGLDLETWFD</sequence>
<dbReference type="Pfam" id="PF10110">
    <property type="entry name" value="GPDPase_memb"/>
    <property type="match status" value="1"/>
</dbReference>
<keyword evidence="1" id="KW-0472">Membrane</keyword>
<evidence type="ECO:0000259" key="2">
    <source>
        <dbReference type="PROSITE" id="PS51704"/>
    </source>
</evidence>
<feature type="transmembrane region" description="Helical" evidence="1">
    <location>
        <begin position="316"/>
        <end position="336"/>
    </location>
</feature>
<evidence type="ECO:0000313" key="3">
    <source>
        <dbReference type="EMBL" id="SFK62534.1"/>
    </source>
</evidence>
<dbReference type="EMBL" id="FOSZ01000001">
    <property type="protein sequence ID" value="SFK62534.1"/>
    <property type="molecule type" value="Genomic_DNA"/>
</dbReference>
<gene>
    <name evidence="3" type="ORF">SAMN04488036_101734</name>
</gene>
<dbReference type="GO" id="GO:0006629">
    <property type="term" value="P:lipid metabolic process"/>
    <property type="evidence" value="ECO:0007669"/>
    <property type="project" value="InterPro"/>
</dbReference>
<dbReference type="PROSITE" id="PS51704">
    <property type="entry name" value="GP_PDE"/>
    <property type="match status" value="1"/>
</dbReference>
<dbReference type="InterPro" id="IPR017946">
    <property type="entry name" value="PLC-like_Pdiesterase_TIM-brl"/>
</dbReference>
<dbReference type="InterPro" id="IPR030395">
    <property type="entry name" value="GP_PDE_dom"/>
</dbReference>
<feature type="transmembrane region" description="Helical" evidence="1">
    <location>
        <begin position="230"/>
        <end position="259"/>
    </location>
</feature>
<dbReference type="Gene3D" id="3.20.20.190">
    <property type="entry name" value="Phosphatidylinositol (PI) phosphodiesterase"/>
    <property type="match status" value="1"/>
</dbReference>
<protein>
    <submittedName>
        <fullName evidence="3">Glycerophosphoryl diester phosphodiesterase</fullName>
    </submittedName>
</protein>
<dbReference type="Pfam" id="PF03009">
    <property type="entry name" value="GDPD"/>
    <property type="match status" value="1"/>
</dbReference>
<proteinExistence type="predicted"/>
<dbReference type="PANTHER" id="PTHR46211">
    <property type="entry name" value="GLYCEROPHOSPHORYL DIESTER PHOSPHODIESTERASE"/>
    <property type="match status" value="1"/>
</dbReference>
<feature type="transmembrane region" description="Helical" evidence="1">
    <location>
        <begin position="168"/>
        <end position="186"/>
    </location>
</feature>
<dbReference type="STRING" id="1280847.SAMN04488036_101734"/>
<dbReference type="CDD" id="cd08579">
    <property type="entry name" value="GDPD_memb_like"/>
    <property type="match status" value="1"/>
</dbReference>
<keyword evidence="1" id="KW-1133">Transmembrane helix</keyword>
<dbReference type="AlphaFoldDB" id="A0A1I4B1G2"/>
<accession>A0A1I4B1G2</accession>
<dbReference type="OrthoDB" id="1854250at2"/>
<dbReference type="SUPFAM" id="SSF51695">
    <property type="entry name" value="PLC-like phosphodiesterases"/>
    <property type="match status" value="1"/>
</dbReference>
<feature type="transmembrane region" description="Helical" evidence="1">
    <location>
        <begin position="63"/>
        <end position="96"/>
    </location>
</feature>
<dbReference type="InterPro" id="IPR018476">
    <property type="entry name" value="GlyceroP-diester-Pdiesterase_M"/>
</dbReference>
<dbReference type="GO" id="GO:0008081">
    <property type="term" value="F:phosphoric diester hydrolase activity"/>
    <property type="evidence" value="ECO:0007669"/>
    <property type="project" value="InterPro"/>
</dbReference>
<dbReference type="PANTHER" id="PTHR46211:SF8">
    <property type="entry name" value="PHOSPHODIESTERASE"/>
    <property type="match status" value="1"/>
</dbReference>
<organism evidence="3 4">
    <name type="scientific">Shimia haliotis</name>
    <dbReference type="NCBI Taxonomy" id="1280847"/>
    <lineage>
        <taxon>Bacteria</taxon>
        <taxon>Pseudomonadati</taxon>
        <taxon>Pseudomonadota</taxon>
        <taxon>Alphaproteobacteria</taxon>
        <taxon>Rhodobacterales</taxon>
        <taxon>Roseobacteraceae</taxon>
    </lineage>
</organism>
<feature type="transmembrane region" description="Helical" evidence="1">
    <location>
        <begin position="134"/>
        <end position="156"/>
    </location>
</feature>
<evidence type="ECO:0000256" key="1">
    <source>
        <dbReference type="SAM" id="Phobius"/>
    </source>
</evidence>
<feature type="domain" description="GP-PDE" evidence="2">
    <location>
        <begin position="347"/>
        <end position="577"/>
    </location>
</feature>
<dbReference type="Proteomes" id="UP000198851">
    <property type="component" value="Unassembled WGS sequence"/>
</dbReference>
<keyword evidence="4" id="KW-1185">Reference proteome</keyword>
<reference evidence="4" key="1">
    <citation type="submission" date="2016-10" db="EMBL/GenBank/DDBJ databases">
        <authorList>
            <person name="Varghese N."/>
            <person name="Submissions S."/>
        </authorList>
    </citation>
    <scope>NUCLEOTIDE SEQUENCE [LARGE SCALE GENOMIC DNA]</scope>
    <source>
        <strain evidence="4">DSM 28453</strain>
    </source>
</reference>
<name>A0A1I4B1G2_9RHOB</name>
<feature type="transmembrane region" description="Helical" evidence="1">
    <location>
        <begin position="21"/>
        <end position="43"/>
    </location>
</feature>
<feature type="transmembrane region" description="Helical" evidence="1">
    <location>
        <begin position="265"/>
        <end position="296"/>
    </location>
</feature>
<keyword evidence="1" id="KW-0812">Transmembrane</keyword>